<keyword evidence="3" id="KW-1185">Reference proteome</keyword>
<gene>
    <name evidence="2" type="ORF">N7493_003501</name>
</gene>
<protein>
    <submittedName>
        <fullName evidence="2">Uncharacterized protein</fullName>
    </submittedName>
</protein>
<dbReference type="EMBL" id="JAQJAN010000004">
    <property type="protein sequence ID" value="KAJ5732020.1"/>
    <property type="molecule type" value="Genomic_DNA"/>
</dbReference>
<sequence length="154" mass="16632">MVNPSKIITLLAFTFASGSLASTQQEPIIETPAVNYYSTFVSGVYDYFAGMISKHDETCTKTITHATLLDNIHVGGYSYEATIKSDCDSPIDKNEVLKAVNDCGSHLKTAGAHSGCCGFNQGEMDGQIASQFPFPCSYASSERCAMLEYVNNDV</sequence>
<dbReference type="Proteomes" id="UP001215712">
    <property type="component" value="Unassembled WGS sequence"/>
</dbReference>
<comment type="caution">
    <text evidence="2">The sequence shown here is derived from an EMBL/GenBank/DDBJ whole genome shotgun (WGS) entry which is preliminary data.</text>
</comment>
<feature type="signal peptide" evidence="1">
    <location>
        <begin position="1"/>
        <end position="21"/>
    </location>
</feature>
<evidence type="ECO:0000313" key="3">
    <source>
        <dbReference type="Proteomes" id="UP001215712"/>
    </source>
</evidence>
<feature type="chain" id="PRO_5042165120" evidence="1">
    <location>
        <begin position="22"/>
        <end position="154"/>
    </location>
</feature>
<dbReference type="AlphaFoldDB" id="A0AAD6MXN2"/>
<reference evidence="2" key="2">
    <citation type="submission" date="2023-01" db="EMBL/GenBank/DDBJ databases">
        <authorList>
            <person name="Petersen C."/>
        </authorList>
    </citation>
    <scope>NUCLEOTIDE SEQUENCE</scope>
    <source>
        <strain evidence="2">IBT 17514</strain>
    </source>
</reference>
<reference evidence="2" key="1">
    <citation type="journal article" date="2023" name="IMA Fungus">
        <title>Comparative genomic study of the Penicillium genus elucidates a diverse pangenome and 15 lateral gene transfer events.</title>
        <authorList>
            <person name="Petersen C."/>
            <person name="Sorensen T."/>
            <person name="Nielsen M.R."/>
            <person name="Sondergaard T.E."/>
            <person name="Sorensen J.L."/>
            <person name="Fitzpatrick D.A."/>
            <person name="Frisvad J.C."/>
            <person name="Nielsen K.L."/>
        </authorList>
    </citation>
    <scope>NUCLEOTIDE SEQUENCE</scope>
    <source>
        <strain evidence="2">IBT 17514</strain>
    </source>
</reference>
<proteinExistence type="predicted"/>
<evidence type="ECO:0000256" key="1">
    <source>
        <dbReference type="SAM" id="SignalP"/>
    </source>
</evidence>
<name>A0AAD6MXN2_9EURO</name>
<accession>A0AAD6MXN2</accession>
<organism evidence="2 3">
    <name type="scientific">Penicillium malachiteum</name>
    <dbReference type="NCBI Taxonomy" id="1324776"/>
    <lineage>
        <taxon>Eukaryota</taxon>
        <taxon>Fungi</taxon>
        <taxon>Dikarya</taxon>
        <taxon>Ascomycota</taxon>
        <taxon>Pezizomycotina</taxon>
        <taxon>Eurotiomycetes</taxon>
        <taxon>Eurotiomycetidae</taxon>
        <taxon>Eurotiales</taxon>
        <taxon>Aspergillaceae</taxon>
        <taxon>Penicillium</taxon>
    </lineage>
</organism>
<keyword evidence="1" id="KW-0732">Signal</keyword>
<evidence type="ECO:0000313" key="2">
    <source>
        <dbReference type="EMBL" id="KAJ5732020.1"/>
    </source>
</evidence>